<sequence>MDRKRMEEIKLTTTFLAVILTFIILWMPFCVTMFISVFSQYPVSRIPNMATIILGCFNSCCNPIIYGVMNKKFRNGYAKLYCMLCRKPKRKTDDRILELLQILDRSFENPEENDAIFTKNGFHNGI</sequence>
<evidence type="ECO:0000313" key="9">
    <source>
        <dbReference type="EMBL" id="KAK2163622.1"/>
    </source>
</evidence>
<keyword evidence="3 7" id="KW-0812">Transmembrane</keyword>
<evidence type="ECO:0000256" key="2">
    <source>
        <dbReference type="ARBA" id="ARBA00022475"/>
    </source>
</evidence>
<comment type="subcellular location">
    <subcellularLocation>
        <location evidence="1">Cell membrane</location>
        <topology evidence="1">Multi-pass membrane protein</topology>
    </subcellularLocation>
</comment>
<dbReference type="GO" id="GO:0032870">
    <property type="term" value="P:cellular response to hormone stimulus"/>
    <property type="evidence" value="ECO:0007669"/>
    <property type="project" value="TreeGrafter"/>
</dbReference>
<accession>A0AAD9K2L8</accession>
<feature type="transmembrane region" description="Helical" evidence="7">
    <location>
        <begin position="49"/>
        <end position="69"/>
    </location>
</feature>
<evidence type="ECO:0000256" key="3">
    <source>
        <dbReference type="ARBA" id="ARBA00022692"/>
    </source>
</evidence>
<dbReference type="Pfam" id="PF00001">
    <property type="entry name" value="7tm_1"/>
    <property type="match status" value="1"/>
</dbReference>
<dbReference type="SUPFAM" id="SSF81321">
    <property type="entry name" value="Family A G protein-coupled receptor-like"/>
    <property type="match status" value="1"/>
</dbReference>
<dbReference type="PRINTS" id="PR00237">
    <property type="entry name" value="GPCRRHODOPSN"/>
</dbReference>
<organism evidence="9 10">
    <name type="scientific">Paralvinella palmiformis</name>
    <dbReference type="NCBI Taxonomy" id="53620"/>
    <lineage>
        <taxon>Eukaryota</taxon>
        <taxon>Metazoa</taxon>
        <taxon>Spiralia</taxon>
        <taxon>Lophotrochozoa</taxon>
        <taxon>Annelida</taxon>
        <taxon>Polychaeta</taxon>
        <taxon>Sedentaria</taxon>
        <taxon>Canalipalpata</taxon>
        <taxon>Terebellida</taxon>
        <taxon>Terebelliformia</taxon>
        <taxon>Alvinellidae</taxon>
        <taxon>Paralvinella</taxon>
    </lineage>
</organism>
<dbReference type="AlphaFoldDB" id="A0AAD9K2L8"/>
<keyword evidence="6" id="KW-0675">Receptor</keyword>
<feature type="transmembrane region" description="Helical" evidence="7">
    <location>
        <begin position="12"/>
        <end position="37"/>
    </location>
</feature>
<dbReference type="GO" id="GO:0005886">
    <property type="term" value="C:plasma membrane"/>
    <property type="evidence" value="ECO:0007669"/>
    <property type="project" value="UniProtKB-SubCell"/>
</dbReference>
<dbReference type="InterPro" id="IPR000276">
    <property type="entry name" value="GPCR_Rhodpsn"/>
</dbReference>
<name>A0AAD9K2L8_9ANNE</name>
<dbReference type="Gene3D" id="1.20.1070.10">
    <property type="entry name" value="Rhodopsin 7-helix transmembrane proteins"/>
    <property type="match status" value="1"/>
</dbReference>
<keyword evidence="2" id="KW-1003">Cell membrane</keyword>
<reference evidence="9" key="1">
    <citation type="journal article" date="2023" name="Mol. Biol. Evol.">
        <title>Third-Generation Sequencing Reveals the Adaptive Role of the Epigenome in Three Deep-Sea Polychaetes.</title>
        <authorList>
            <person name="Perez M."/>
            <person name="Aroh O."/>
            <person name="Sun Y."/>
            <person name="Lan Y."/>
            <person name="Juniper S.K."/>
            <person name="Young C.R."/>
            <person name="Angers B."/>
            <person name="Qian P.Y."/>
        </authorList>
    </citation>
    <scope>NUCLEOTIDE SEQUENCE</scope>
    <source>
        <strain evidence="9">P08H-3</strain>
    </source>
</reference>
<dbReference type="PANTHER" id="PTHR24241:SF76">
    <property type="entry name" value="NEUROPEPTIDE SIFAMIDE RECEPTOR"/>
    <property type="match status" value="1"/>
</dbReference>
<keyword evidence="5 7" id="KW-0472">Membrane</keyword>
<evidence type="ECO:0000256" key="5">
    <source>
        <dbReference type="ARBA" id="ARBA00023136"/>
    </source>
</evidence>
<evidence type="ECO:0000259" key="8">
    <source>
        <dbReference type="PROSITE" id="PS50262"/>
    </source>
</evidence>
<evidence type="ECO:0000256" key="1">
    <source>
        <dbReference type="ARBA" id="ARBA00004651"/>
    </source>
</evidence>
<proteinExistence type="predicted"/>
<keyword evidence="4 7" id="KW-1133">Transmembrane helix</keyword>
<dbReference type="GO" id="GO:0004930">
    <property type="term" value="F:G protein-coupled receptor activity"/>
    <property type="evidence" value="ECO:0007669"/>
    <property type="project" value="InterPro"/>
</dbReference>
<dbReference type="PANTHER" id="PTHR24241">
    <property type="entry name" value="NEUROPEPTIDE RECEPTOR-RELATED G-PROTEIN COUPLED RECEPTOR"/>
    <property type="match status" value="1"/>
</dbReference>
<dbReference type="InterPro" id="IPR017452">
    <property type="entry name" value="GPCR_Rhodpsn_7TM"/>
</dbReference>
<keyword evidence="10" id="KW-1185">Reference proteome</keyword>
<feature type="domain" description="G-protein coupled receptors family 1 profile" evidence="8">
    <location>
        <begin position="1"/>
        <end position="66"/>
    </location>
</feature>
<evidence type="ECO:0000313" key="10">
    <source>
        <dbReference type="Proteomes" id="UP001208570"/>
    </source>
</evidence>
<protein>
    <recommendedName>
        <fullName evidence="8">G-protein coupled receptors family 1 profile domain-containing protein</fullName>
    </recommendedName>
</protein>
<evidence type="ECO:0000256" key="6">
    <source>
        <dbReference type="ARBA" id="ARBA00023170"/>
    </source>
</evidence>
<gene>
    <name evidence="9" type="ORF">LSH36_76g02003</name>
</gene>
<dbReference type="GO" id="GO:0042277">
    <property type="term" value="F:peptide binding"/>
    <property type="evidence" value="ECO:0007669"/>
    <property type="project" value="TreeGrafter"/>
</dbReference>
<dbReference type="PROSITE" id="PS50262">
    <property type="entry name" value="G_PROTEIN_RECEP_F1_2"/>
    <property type="match status" value="1"/>
</dbReference>
<dbReference type="Proteomes" id="UP001208570">
    <property type="component" value="Unassembled WGS sequence"/>
</dbReference>
<comment type="caution">
    <text evidence="9">The sequence shown here is derived from an EMBL/GenBank/DDBJ whole genome shotgun (WGS) entry which is preliminary data.</text>
</comment>
<dbReference type="EMBL" id="JAODUP010000076">
    <property type="protein sequence ID" value="KAK2163622.1"/>
    <property type="molecule type" value="Genomic_DNA"/>
</dbReference>
<evidence type="ECO:0000256" key="7">
    <source>
        <dbReference type="SAM" id="Phobius"/>
    </source>
</evidence>
<evidence type="ECO:0000256" key="4">
    <source>
        <dbReference type="ARBA" id="ARBA00022989"/>
    </source>
</evidence>